<name>A0AAE1FGB2_PETCI</name>
<evidence type="ECO:0000256" key="10">
    <source>
        <dbReference type="ARBA" id="ARBA00040002"/>
    </source>
</evidence>
<feature type="compositionally biased region" description="Basic and acidic residues" evidence="13">
    <location>
        <begin position="137"/>
        <end position="149"/>
    </location>
</feature>
<organism evidence="14 15">
    <name type="scientific">Petrolisthes cinctipes</name>
    <name type="common">Flat porcelain crab</name>
    <dbReference type="NCBI Taxonomy" id="88211"/>
    <lineage>
        <taxon>Eukaryota</taxon>
        <taxon>Metazoa</taxon>
        <taxon>Ecdysozoa</taxon>
        <taxon>Arthropoda</taxon>
        <taxon>Crustacea</taxon>
        <taxon>Multicrustacea</taxon>
        <taxon>Malacostraca</taxon>
        <taxon>Eumalacostraca</taxon>
        <taxon>Eucarida</taxon>
        <taxon>Decapoda</taxon>
        <taxon>Pleocyemata</taxon>
        <taxon>Anomura</taxon>
        <taxon>Galatheoidea</taxon>
        <taxon>Porcellanidae</taxon>
        <taxon>Petrolisthes</taxon>
    </lineage>
</organism>
<dbReference type="SUPFAM" id="SSF50978">
    <property type="entry name" value="WD40 repeat-like"/>
    <property type="match status" value="1"/>
</dbReference>
<keyword evidence="7" id="KW-0206">Cytoskeleton</keyword>
<gene>
    <name evidence="14" type="ORF">Pcinc_022044</name>
</gene>
<reference evidence="14" key="1">
    <citation type="submission" date="2023-10" db="EMBL/GenBank/DDBJ databases">
        <title>Genome assemblies of two species of porcelain crab, Petrolisthes cinctipes and Petrolisthes manimaculis (Anomura: Porcellanidae).</title>
        <authorList>
            <person name="Angst P."/>
        </authorList>
    </citation>
    <scope>NUCLEOTIDE SEQUENCE</scope>
    <source>
        <strain evidence="14">PB745_01</strain>
        <tissue evidence="14">Gill</tissue>
    </source>
</reference>
<evidence type="ECO:0000256" key="8">
    <source>
        <dbReference type="ARBA" id="ARBA00023273"/>
    </source>
</evidence>
<dbReference type="InterPro" id="IPR015943">
    <property type="entry name" value="WD40/YVTN_repeat-like_dom_sf"/>
</dbReference>
<dbReference type="SMART" id="SM00320">
    <property type="entry name" value="WD40"/>
    <property type="match status" value="4"/>
</dbReference>
<dbReference type="GO" id="GO:0045503">
    <property type="term" value="F:dynein light chain binding"/>
    <property type="evidence" value="ECO:0007669"/>
    <property type="project" value="TreeGrafter"/>
</dbReference>
<evidence type="ECO:0000313" key="14">
    <source>
        <dbReference type="EMBL" id="KAK3872914.1"/>
    </source>
</evidence>
<dbReference type="InterPro" id="IPR050687">
    <property type="entry name" value="Dynein_IC"/>
</dbReference>
<keyword evidence="2" id="KW-0963">Cytoplasm</keyword>
<evidence type="ECO:0000256" key="7">
    <source>
        <dbReference type="ARBA" id="ARBA00023212"/>
    </source>
</evidence>
<evidence type="ECO:0000256" key="13">
    <source>
        <dbReference type="SAM" id="MobiDB-lite"/>
    </source>
</evidence>
<evidence type="ECO:0000256" key="12">
    <source>
        <dbReference type="PROSITE-ProRule" id="PRU00221"/>
    </source>
</evidence>
<evidence type="ECO:0000313" key="15">
    <source>
        <dbReference type="Proteomes" id="UP001286313"/>
    </source>
</evidence>
<dbReference type="PROSITE" id="PS50082">
    <property type="entry name" value="WD_REPEATS_2"/>
    <property type="match status" value="1"/>
</dbReference>
<evidence type="ECO:0000256" key="3">
    <source>
        <dbReference type="ARBA" id="ARBA00022574"/>
    </source>
</evidence>
<keyword evidence="4" id="KW-0677">Repeat</keyword>
<keyword evidence="5" id="KW-0282">Flagellum</keyword>
<keyword evidence="8" id="KW-0966">Cell projection</keyword>
<dbReference type="GO" id="GO:0005858">
    <property type="term" value="C:axonemal dynein complex"/>
    <property type="evidence" value="ECO:0007669"/>
    <property type="project" value="TreeGrafter"/>
</dbReference>
<dbReference type="GO" id="GO:0120293">
    <property type="term" value="C:dynein axonemal particle"/>
    <property type="evidence" value="ECO:0007669"/>
    <property type="project" value="UniProtKB-SubCell"/>
</dbReference>
<feature type="region of interest" description="Disordered" evidence="13">
    <location>
        <begin position="420"/>
        <end position="494"/>
    </location>
</feature>
<evidence type="ECO:0000256" key="2">
    <source>
        <dbReference type="ARBA" id="ARBA00022490"/>
    </source>
</evidence>
<comment type="subcellular location">
    <subcellularLocation>
        <location evidence="1">Cytoplasm</location>
        <location evidence="1">Cytoskeleton</location>
        <location evidence="1">Flagellum axoneme</location>
    </subcellularLocation>
    <subcellularLocation>
        <location evidence="9">Dynein axonemal particle</location>
    </subcellularLocation>
</comment>
<feature type="compositionally biased region" description="Basic and acidic residues" evidence="13">
    <location>
        <begin position="442"/>
        <end position="467"/>
    </location>
</feature>
<dbReference type="EMBL" id="JAWQEG010002289">
    <property type="protein sequence ID" value="KAK3872914.1"/>
    <property type="molecule type" value="Genomic_DNA"/>
</dbReference>
<dbReference type="AlphaFoldDB" id="A0AAE1FGB2"/>
<evidence type="ECO:0000256" key="5">
    <source>
        <dbReference type="ARBA" id="ARBA00022846"/>
    </source>
</evidence>
<feature type="region of interest" description="Disordered" evidence="13">
    <location>
        <begin position="515"/>
        <end position="597"/>
    </location>
</feature>
<feature type="compositionally biased region" description="Basic and acidic residues" evidence="13">
    <location>
        <begin position="515"/>
        <end position="542"/>
    </location>
</feature>
<keyword evidence="3 12" id="KW-0853">WD repeat</keyword>
<keyword evidence="15" id="KW-1185">Reference proteome</keyword>
<evidence type="ECO:0000256" key="4">
    <source>
        <dbReference type="ARBA" id="ARBA00022737"/>
    </source>
</evidence>
<dbReference type="GO" id="GO:0045504">
    <property type="term" value="F:dynein heavy chain binding"/>
    <property type="evidence" value="ECO:0007669"/>
    <property type="project" value="TreeGrafter"/>
</dbReference>
<dbReference type="InterPro" id="IPR001680">
    <property type="entry name" value="WD40_rpt"/>
</dbReference>
<feature type="compositionally biased region" description="Basic and acidic residues" evidence="13">
    <location>
        <begin position="474"/>
        <end position="494"/>
    </location>
</feature>
<proteinExistence type="predicted"/>
<sequence length="890" mass="97612">MGVTLRVKLQETPTLLLYQQENTSVSTLDPDAQTYLTEWQTYTQKRDHDHLRTREVTCQTEMKYVVDKTSQKSAVQYQDTESWATQWDMHDHYERLKTQGRPSRTVDPIFRRRSHTTIQYYYGDAERGEPRVWTGEGRGEGEGKGEGKMSVKGVELGGLMRGLGWVERQLSSTTNLSLLHSYTSGRKHVKERRKVSMSTTKSNIEKLWQFKSHRTKGRRVNAITFCKTSPWLVIASYGPLGLTGQTEGMLVGWNVKKISQPELWLELSGAGTVVSCCPSAPQMCCVTLLDGTLRVYQLDTPTPTLLIDTSVSVDKHSLPIWGVEWRESQVISSGATKKTLSSSDDGPPSFRRLVADLKGVTSSGSEIAYVLVSCSEDGTVKEWIFVKGSILFCTTLFDVRLPLWLSVKIAGGIDDLLGGRRRRLSNSSNSSDKGEGGGGGQGKKESGTRRRGMKEESGGGREEKETDGGGGVGGKEKKEDIGSRIDGQKDKRRGVEKEVYIEVTKDEKKWDSVHKIRPKEERRGEKEVSAGITKDEKRDSGSKRGQRNGTEDRRGQEENIKGERRDRGQRVEEGGGGGGRGGGGGGGGGGGRGGGGVVKGLLLPQNVPVTSIHFRPGDKTTYLLGTSSGEVLLCRTFERGHVGGVFDGHGGQVTKVAWRTAGDDANSIFLSASMDDTIRVWHVDKPNPICVLRLVEVVSGGYVDACWCPWYGNLVAGVHGEGLHLWDISLSTHTPALTYSVPAATCVAFSPHTRVCQVTSHHCTSHHITPHHHMSHHTTVLHNTTHHSTSHHTTIHHTTPQYVPPHHTTPPYVTPHHSTSQYITVLHITSRDTINVVVGDAAGQLTVFHLEGLEISASVFLRYSTKISKLAKLGVIPVESSTLVAGLSKS</sequence>
<keyword evidence="6" id="KW-0969">Cilium</keyword>
<comment type="caution">
    <text evidence="14">The sequence shown here is derived from an EMBL/GenBank/DDBJ whole genome shotgun (WGS) entry which is preliminary data.</text>
</comment>
<feature type="repeat" description="WD" evidence="12">
    <location>
        <begin position="646"/>
        <end position="691"/>
    </location>
</feature>
<protein>
    <recommendedName>
        <fullName evidence="10">Dynein axonemal intermediate chain 4</fullName>
    </recommendedName>
    <alternativeName>
        <fullName evidence="11">WD repeat-containing protein 78</fullName>
    </alternativeName>
</protein>
<dbReference type="PANTHER" id="PTHR12442">
    <property type="entry name" value="DYNEIN INTERMEDIATE CHAIN"/>
    <property type="match status" value="1"/>
</dbReference>
<evidence type="ECO:0000256" key="6">
    <source>
        <dbReference type="ARBA" id="ARBA00023069"/>
    </source>
</evidence>
<evidence type="ECO:0000256" key="9">
    <source>
        <dbReference type="ARBA" id="ARBA00024190"/>
    </source>
</evidence>
<feature type="compositionally biased region" description="Basic and acidic residues" evidence="13">
    <location>
        <begin position="549"/>
        <end position="573"/>
    </location>
</feature>
<dbReference type="PANTHER" id="PTHR12442:SF12">
    <property type="entry name" value="DYNEIN AXONEMAL INTERMEDIATE CHAIN 4"/>
    <property type="match status" value="1"/>
</dbReference>
<dbReference type="InterPro" id="IPR036322">
    <property type="entry name" value="WD40_repeat_dom_sf"/>
</dbReference>
<accession>A0AAE1FGB2</accession>
<dbReference type="PROSITE" id="PS50294">
    <property type="entry name" value="WD_REPEATS_REGION"/>
    <property type="match status" value="1"/>
</dbReference>
<evidence type="ECO:0000256" key="11">
    <source>
        <dbReference type="ARBA" id="ARBA00041557"/>
    </source>
</evidence>
<dbReference type="Gene3D" id="2.130.10.10">
    <property type="entry name" value="YVTN repeat-like/Quinoprotein amine dehydrogenase"/>
    <property type="match status" value="2"/>
</dbReference>
<feature type="compositionally biased region" description="Gly residues" evidence="13">
    <location>
        <begin position="574"/>
        <end position="597"/>
    </location>
</feature>
<dbReference type="Proteomes" id="UP001286313">
    <property type="component" value="Unassembled WGS sequence"/>
</dbReference>
<dbReference type="GO" id="GO:0003341">
    <property type="term" value="P:cilium movement"/>
    <property type="evidence" value="ECO:0007669"/>
    <property type="project" value="TreeGrafter"/>
</dbReference>
<feature type="region of interest" description="Disordered" evidence="13">
    <location>
        <begin position="131"/>
        <end position="150"/>
    </location>
</feature>
<evidence type="ECO:0000256" key="1">
    <source>
        <dbReference type="ARBA" id="ARBA00004611"/>
    </source>
</evidence>
<dbReference type="Pfam" id="PF00400">
    <property type="entry name" value="WD40"/>
    <property type="match status" value="1"/>
</dbReference>